<dbReference type="EMBL" id="MU001635">
    <property type="protein sequence ID" value="KAF2483215.1"/>
    <property type="molecule type" value="Genomic_DNA"/>
</dbReference>
<dbReference type="PROSITE" id="PS00570">
    <property type="entry name" value="RING_HYDROXYL_ALPHA"/>
    <property type="match status" value="1"/>
</dbReference>
<dbReference type="UniPathway" id="UPA00529">
    <property type="reaction ID" value="UER00430"/>
</dbReference>
<dbReference type="PANTHER" id="PTHR43756:SF5">
    <property type="entry name" value="CHOLINE MONOOXYGENASE, CHLOROPLASTIC"/>
    <property type="match status" value="1"/>
</dbReference>
<evidence type="ECO:0000256" key="6">
    <source>
        <dbReference type="ARBA" id="ARBA00014931"/>
    </source>
</evidence>
<keyword evidence="11" id="KW-0411">Iron-sulfur</keyword>
<dbReference type="SUPFAM" id="SSF50022">
    <property type="entry name" value="ISP domain"/>
    <property type="match status" value="1"/>
</dbReference>
<keyword evidence="8" id="KW-0479">Metal-binding</keyword>
<evidence type="ECO:0000259" key="14">
    <source>
        <dbReference type="PROSITE" id="PS51296"/>
    </source>
</evidence>
<dbReference type="Pfam" id="PF00848">
    <property type="entry name" value="Ring_hydroxyl_A"/>
    <property type="match status" value="1"/>
</dbReference>
<keyword evidence="7" id="KW-0001">2Fe-2S</keyword>
<comment type="similarity">
    <text evidence="4">Belongs to the choline monooxygenase family.</text>
</comment>
<organism evidence="15 16">
    <name type="scientific">Neohortaea acidophila</name>
    <dbReference type="NCBI Taxonomy" id="245834"/>
    <lineage>
        <taxon>Eukaryota</taxon>
        <taxon>Fungi</taxon>
        <taxon>Dikarya</taxon>
        <taxon>Ascomycota</taxon>
        <taxon>Pezizomycotina</taxon>
        <taxon>Dothideomycetes</taxon>
        <taxon>Dothideomycetidae</taxon>
        <taxon>Mycosphaerellales</taxon>
        <taxon>Teratosphaeriaceae</taxon>
        <taxon>Neohortaea</taxon>
    </lineage>
</organism>
<feature type="domain" description="Rieske" evidence="14">
    <location>
        <begin position="60"/>
        <end position="168"/>
    </location>
</feature>
<dbReference type="GO" id="GO:0019285">
    <property type="term" value="P:glycine betaine biosynthetic process from choline"/>
    <property type="evidence" value="ECO:0007669"/>
    <property type="project" value="UniProtKB-UniPathway"/>
</dbReference>
<evidence type="ECO:0000256" key="11">
    <source>
        <dbReference type="ARBA" id="ARBA00023014"/>
    </source>
</evidence>
<dbReference type="CDD" id="cd03469">
    <property type="entry name" value="Rieske_RO_Alpha_N"/>
    <property type="match status" value="1"/>
</dbReference>
<evidence type="ECO:0000256" key="5">
    <source>
        <dbReference type="ARBA" id="ARBA00012763"/>
    </source>
</evidence>
<dbReference type="InterPro" id="IPR015879">
    <property type="entry name" value="Ring_hydroxy_dOase_asu_C_dom"/>
</dbReference>
<evidence type="ECO:0000256" key="1">
    <source>
        <dbReference type="ARBA" id="ARBA00001962"/>
    </source>
</evidence>
<evidence type="ECO:0000256" key="10">
    <source>
        <dbReference type="ARBA" id="ARBA00023004"/>
    </source>
</evidence>
<dbReference type="PRINTS" id="PR00090">
    <property type="entry name" value="RNGDIOXGNASE"/>
</dbReference>
<dbReference type="GO" id="GO:0051537">
    <property type="term" value="F:2 iron, 2 sulfur cluster binding"/>
    <property type="evidence" value="ECO:0007669"/>
    <property type="project" value="UniProtKB-KW"/>
</dbReference>
<comment type="function">
    <text evidence="2">Catalyzes the first step of the osmoprotectant glycine betaine synthesis.</text>
</comment>
<dbReference type="EC" id="1.14.15.7" evidence="5"/>
<evidence type="ECO:0000256" key="7">
    <source>
        <dbReference type="ARBA" id="ARBA00022714"/>
    </source>
</evidence>
<dbReference type="GO" id="GO:0005506">
    <property type="term" value="F:iron ion binding"/>
    <property type="evidence" value="ECO:0007669"/>
    <property type="project" value="InterPro"/>
</dbReference>
<keyword evidence="16" id="KW-1185">Reference proteome</keyword>
<dbReference type="Gene3D" id="2.102.10.10">
    <property type="entry name" value="Rieske [2Fe-2S] iron-sulphur domain"/>
    <property type="match status" value="1"/>
</dbReference>
<evidence type="ECO:0000313" key="16">
    <source>
        <dbReference type="Proteomes" id="UP000799767"/>
    </source>
</evidence>
<dbReference type="PANTHER" id="PTHR43756">
    <property type="entry name" value="CHOLINE MONOOXYGENASE, CHLOROPLASTIC"/>
    <property type="match status" value="1"/>
</dbReference>
<dbReference type="RefSeq" id="XP_033589785.1">
    <property type="nucleotide sequence ID" value="XM_033731029.1"/>
</dbReference>
<dbReference type="InterPro" id="IPR015881">
    <property type="entry name" value="ARHD_Rieske_2Fe_2S"/>
</dbReference>
<accession>A0A6A6PTK1</accession>
<protein>
    <recommendedName>
        <fullName evidence="6">Choline monooxygenase, chloroplastic</fullName>
        <ecNumber evidence="5">1.14.15.7</ecNumber>
    </recommendedName>
</protein>
<evidence type="ECO:0000256" key="12">
    <source>
        <dbReference type="ARBA" id="ARBA00023027"/>
    </source>
</evidence>
<dbReference type="SUPFAM" id="SSF55961">
    <property type="entry name" value="Bet v1-like"/>
    <property type="match status" value="1"/>
</dbReference>
<evidence type="ECO:0000313" key="15">
    <source>
        <dbReference type="EMBL" id="KAF2483215.1"/>
    </source>
</evidence>
<dbReference type="Proteomes" id="UP000799767">
    <property type="component" value="Unassembled WGS sequence"/>
</dbReference>
<proteinExistence type="inferred from homology"/>
<keyword evidence="12" id="KW-0520">NAD</keyword>
<dbReference type="Pfam" id="PF00355">
    <property type="entry name" value="Rieske"/>
    <property type="match status" value="1"/>
</dbReference>
<reference evidence="15" key="1">
    <citation type="journal article" date="2020" name="Stud. Mycol.">
        <title>101 Dothideomycetes genomes: a test case for predicting lifestyles and emergence of pathogens.</title>
        <authorList>
            <person name="Haridas S."/>
            <person name="Albert R."/>
            <person name="Binder M."/>
            <person name="Bloem J."/>
            <person name="Labutti K."/>
            <person name="Salamov A."/>
            <person name="Andreopoulos B."/>
            <person name="Baker S."/>
            <person name="Barry K."/>
            <person name="Bills G."/>
            <person name="Bluhm B."/>
            <person name="Cannon C."/>
            <person name="Castanera R."/>
            <person name="Culley D."/>
            <person name="Daum C."/>
            <person name="Ezra D."/>
            <person name="Gonzalez J."/>
            <person name="Henrissat B."/>
            <person name="Kuo A."/>
            <person name="Liang C."/>
            <person name="Lipzen A."/>
            <person name="Lutzoni F."/>
            <person name="Magnuson J."/>
            <person name="Mondo S."/>
            <person name="Nolan M."/>
            <person name="Ohm R."/>
            <person name="Pangilinan J."/>
            <person name="Park H.-J."/>
            <person name="Ramirez L."/>
            <person name="Alfaro M."/>
            <person name="Sun H."/>
            <person name="Tritt A."/>
            <person name="Yoshinaga Y."/>
            <person name="Zwiers L.-H."/>
            <person name="Turgeon B."/>
            <person name="Goodwin S."/>
            <person name="Spatafora J."/>
            <person name="Crous P."/>
            <person name="Grigoriev I."/>
        </authorList>
    </citation>
    <scope>NUCLEOTIDE SEQUENCE</scope>
    <source>
        <strain evidence="15">CBS 113389</strain>
    </source>
</reference>
<evidence type="ECO:0000256" key="8">
    <source>
        <dbReference type="ARBA" id="ARBA00022723"/>
    </source>
</evidence>
<sequence>MPSSMFGYFGLGTKTNPVPPTVEQGKKITSAPIRALPAPWYTSQDMYEFERRAIFSRRWLFMTHQSRLANAGDFLRFNVAGFDIIIVRDRKGSVNAFHNVCRHRAYPFLEKSEGNAKIFACRYHGWSYGLDGKLAKAPDYDLLQGFDKSRNGLLPIHTYIDVNGFVWINMDASAQPEVPWTEHFDGVDQQERFKDFNFDDYVLDHTYELDGSYNWKILADNFNECYHCATTHPDVPAFLSIDSHDCEGKAGHIQHDQAPTAEQKAQGFNVNSTYYFPNVSMSISPHFMMIQKFLPSGASSCKMHYEVYRNKHSADKDFKLIADMYARVMSEDKVLCERAQKNLNAGVIMNGELHPRWEKGPLFFQQTVREVVTEHYKREKAAGHEIWPARQKLPDDALLSLEDMEICNGISCNTRKEVLVW</sequence>
<evidence type="ECO:0000256" key="9">
    <source>
        <dbReference type="ARBA" id="ARBA00023002"/>
    </source>
</evidence>
<dbReference type="CDD" id="cd00680">
    <property type="entry name" value="RHO_alpha_C"/>
    <property type="match status" value="1"/>
</dbReference>
<name>A0A6A6PTK1_9PEZI</name>
<gene>
    <name evidence="15" type="ORF">BDY17DRAFT_250031</name>
</gene>
<dbReference type="Gene3D" id="3.90.380.10">
    <property type="entry name" value="Naphthalene 1,2-dioxygenase Alpha Subunit, Chain A, domain 1"/>
    <property type="match status" value="1"/>
</dbReference>
<dbReference type="PROSITE" id="PS51296">
    <property type="entry name" value="RIESKE"/>
    <property type="match status" value="1"/>
</dbReference>
<comment type="catalytic activity">
    <reaction evidence="13">
        <text>choline + 2 reduced [2Fe-2S]-[ferredoxin] + O2 + 2 H(+) = betaine aldehyde hydrate + 2 oxidized [2Fe-2S]-[ferredoxin] + H2O</text>
        <dbReference type="Rhea" id="RHEA:17769"/>
        <dbReference type="Rhea" id="RHEA-COMP:10000"/>
        <dbReference type="Rhea" id="RHEA-COMP:10001"/>
        <dbReference type="ChEBI" id="CHEBI:15354"/>
        <dbReference type="ChEBI" id="CHEBI:15377"/>
        <dbReference type="ChEBI" id="CHEBI:15378"/>
        <dbReference type="ChEBI" id="CHEBI:15379"/>
        <dbReference type="ChEBI" id="CHEBI:15870"/>
        <dbReference type="ChEBI" id="CHEBI:33737"/>
        <dbReference type="ChEBI" id="CHEBI:33738"/>
        <dbReference type="EC" id="1.14.15.7"/>
    </reaction>
</comment>
<keyword evidence="9" id="KW-0560">Oxidoreductase</keyword>
<evidence type="ECO:0000256" key="2">
    <source>
        <dbReference type="ARBA" id="ARBA00002149"/>
    </source>
</evidence>
<comment type="cofactor">
    <cofactor evidence="1">
        <name>Fe cation</name>
        <dbReference type="ChEBI" id="CHEBI:24875"/>
    </cofactor>
</comment>
<dbReference type="GeneID" id="54472031"/>
<dbReference type="InterPro" id="IPR017941">
    <property type="entry name" value="Rieske_2Fe-2S"/>
</dbReference>
<dbReference type="OrthoDB" id="426882at2759"/>
<evidence type="ECO:0000256" key="3">
    <source>
        <dbReference type="ARBA" id="ARBA00004866"/>
    </source>
</evidence>
<dbReference type="InterPro" id="IPR001663">
    <property type="entry name" value="Rng_hydr_dOase-A"/>
</dbReference>
<keyword evidence="10" id="KW-0408">Iron</keyword>
<evidence type="ECO:0000256" key="13">
    <source>
        <dbReference type="ARBA" id="ARBA00049097"/>
    </source>
</evidence>
<dbReference type="InterPro" id="IPR036922">
    <property type="entry name" value="Rieske_2Fe-2S_sf"/>
</dbReference>
<comment type="pathway">
    <text evidence="3">Amine and polyamine biosynthesis; betaine biosynthesis via choline pathway; betaine aldehyde from choline (monooxygenase route): step 1/1.</text>
</comment>
<dbReference type="AlphaFoldDB" id="A0A6A6PTK1"/>
<evidence type="ECO:0000256" key="4">
    <source>
        <dbReference type="ARBA" id="ARBA00010848"/>
    </source>
</evidence>
<dbReference type="GO" id="GO:0019133">
    <property type="term" value="F:choline monooxygenase activity"/>
    <property type="evidence" value="ECO:0007669"/>
    <property type="project" value="UniProtKB-EC"/>
</dbReference>